<evidence type="ECO:0000256" key="7">
    <source>
        <dbReference type="ARBA" id="ARBA00022729"/>
    </source>
</evidence>
<dbReference type="PANTHER" id="PTHR30570:SF1">
    <property type="entry name" value="PHOSPHATE-BINDING PROTEIN PSTS"/>
    <property type="match status" value="1"/>
</dbReference>
<feature type="domain" description="PBP" evidence="11">
    <location>
        <begin position="23"/>
        <end position="270"/>
    </location>
</feature>
<dbReference type="GO" id="GO:0006817">
    <property type="term" value="P:phosphate ion transport"/>
    <property type="evidence" value="ECO:0007669"/>
    <property type="project" value="UniProtKB-UniRule"/>
</dbReference>
<name>E4RJK9_HALHG</name>
<reference evidence="12 13" key="2">
    <citation type="journal article" date="2011" name="J. Bacteriol.">
        <title>Complete Genome Sequence of the Haloalkaliphilic, Hydrogen Producing Halanaerobium hydrogenoformans.</title>
        <authorList>
            <person name="Brown S.D."/>
            <person name="Begemann M.B."/>
            <person name="Mormile M.R."/>
            <person name="Wall J.D."/>
            <person name="Han C.S."/>
            <person name="Goodwin L.A."/>
            <person name="Pitluck S."/>
            <person name="Land M.L."/>
            <person name="Hauser L.J."/>
            <person name="Elias D.A."/>
        </authorList>
    </citation>
    <scope>NUCLEOTIDE SEQUENCE [LARGE SCALE GENOMIC DNA]</scope>
    <source>
        <strain evidence="13">sapolanicus</strain>
    </source>
</reference>
<sequence length="298" mass="32261">MKKTFILLLLLAAVFSLTFTQVSAQDGFIQIRGSDTQVNLTSNLAEAFMDLNPEAMISVTGGGSGTGIAAIINNQVDLANSSREISEEEMAQARAKGVEPKRIVIALDGLSVIVNEDNPVEELTVEQIGAVFKGEITNWSELGGKDQDISLYGRQSNSGTYVYFRENILKGDYSDDKMRMNGNAQIVEGILSDKSAIGYVGVGYTVDEGKPVEGLKIVKVAADEDSPYVTPIDPANVADGSYPVARPLHHYSNGVPEGMVKEYLEFVLSDAGQQVAVDSGFYPVTEEYIEMNKENLGW</sequence>
<dbReference type="KEGG" id="has:Halsa_2012"/>
<evidence type="ECO:0000256" key="3">
    <source>
        <dbReference type="ARBA" id="ARBA00008725"/>
    </source>
</evidence>
<evidence type="ECO:0000256" key="1">
    <source>
        <dbReference type="ARBA" id="ARBA00002841"/>
    </source>
</evidence>
<evidence type="ECO:0000256" key="9">
    <source>
        <dbReference type="ARBA" id="ARBA00023288"/>
    </source>
</evidence>
<evidence type="ECO:0000256" key="6">
    <source>
        <dbReference type="ARBA" id="ARBA00022592"/>
    </source>
</evidence>
<comment type="subcellular location">
    <subcellularLocation>
        <location evidence="2 10">Cell membrane</location>
        <topology evidence="2 10">Lipid-anchor</topology>
    </subcellularLocation>
</comment>
<reference evidence="12 13" key="1">
    <citation type="submission" date="2010-11" db="EMBL/GenBank/DDBJ databases">
        <title>Complete sequence of Halanaerobium sp. sapolanicus.</title>
        <authorList>
            <consortium name="US DOE Joint Genome Institute"/>
            <person name="Lucas S."/>
            <person name="Copeland A."/>
            <person name="Lapidus A."/>
            <person name="Cheng J.-F."/>
            <person name="Bruce D."/>
            <person name="Goodwin L."/>
            <person name="Pitluck S."/>
            <person name="Davenport K."/>
            <person name="Detter J.C."/>
            <person name="Han C."/>
            <person name="Tapia R."/>
            <person name="Land M."/>
            <person name="Hauser L."/>
            <person name="Jeffries C."/>
            <person name="Kyrpides N."/>
            <person name="Ivanova N."/>
            <person name="Mikhailova N."/>
            <person name="Begemann M.B."/>
            <person name="Mormile M.R."/>
            <person name="Wall J.D."/>
            <person name="Elias D.A."/>
            <person name="Woyke T."/>
        </authorList>
    </citation>
    <scope>NUCLEOTIDE SEQUENCE [LARGE SCALE GENOMIC DNA]</scope>
    <source>
        <strain evidence="13">sapolanicus</strain>
    </source>
</reference>
<dbReference type="PANTHER" id="PTHR30570">
    <property type="entry name" value="PERIPLASMIC PHOSPHATE BINDING COMPONENT OF PHOSPHATE ABC TRANSPORTER"/>
    <property type="match status" value="1"/>
</dbReference>
<dbReference type="EMBL" id="CP002304">
    <property type="protein sequence ID" value="ADQ15429.1"/>
    <property type="molecule type" value="Genomic_DNA"/>
</dbReference>
<feature type="signal peptide" evidence="10">
    <location>
        <begin position="1"/>
        <end position="24"/>
    </location>
</feature>
<evidence type="ECO:0000313" key="12">
    <source>
        <dbReference type="EMBL" id="ADQ15429.1"/>
    </source>
</evidence>
<dbReference type="eggNOG" id="COG0226">
    <property type="taxonomic scope" value="Bacteria"/>
</dbReference>
<keyword evidence="6 10" id="KW-0592">Phosphate transport</keyword>
<keyword evidence="7 10" id="KW-0732">Signal</keyword>
<dbReference type="SUPFAM" id="SSF53850">
    <property type="entry name" value="Periplasmic binding protein-like II"/>
    <property type="match status" value="1"/>
</dbReference>
<dbReference type="CDD" id="cd13566">
    <property type="entry name" value="PBP2_phosphate"/>
    <property type="match status" value="1"/>
</dbReference>
<dbReference type="STRING" id="656519.Halsa_2012"/>
<feature type="chain" id="PRO_5027162058" description="Phosphate-binding protein" evidence="10">
    <location>
        <begin position="25"/>
        <end position="298"/>
    </location>
</feature>
<organism evidence="12 13">
    <name type="scientific">Halanaerobium hydrogeniformans</name>
    <name type="common">Halanaerobium sp. (strain sapolanicus)</name>
    <dbReference type="NCBI Taxonomy" id="656519"/>
    <lineage>
        <taxon>Bacteria</taxon>
        <taxon>Bacillati</taxon>
        <taxon>Bacillota</taxon>
        <taxon>Clostridia</taxon>
        <taxon>Halanaerobiales</taxon>
        <taxon>Halanaerobiaceae</taxon>
        <taxon>Halanaerobium</taxon>
    </lineage>
</organism>
<keyword evidence="5 10" id="KW-0813">Transport</keyword>
<keyword evidence="13" id="KW-1185">Reference proteome</keyword>
<protein>
    <recommendedName>
        <fullName evidence="10">Phosphate-binding protein</fullName>
    </recommendedName>
</protein>
<keyword evidence="8 10" id="KW-0564">Palmitate</keyword>
<dbReference type="Proteomes" id="UP000007434">
    <property type="component" value="Chromosome"/>
</dbReference>
<comment type="function">
    <text evidence="10">Involved in the system for phosphate transport across the cytoplasmic membrane.</text>
</comment>
<evidence type="ECO:0000256" key="10">
    <source>
        <dbReference type="RuleBase" id="RU367119"/>
    </source>
</evidence>
<evidence type="ECO:0000256" key="5">
    <source>
        <dbReference type="ARBA" id="ARBA00022448"/>
    </source>
</evidence>
<dbReference type="HOGENOM" id="CLU_026228_5_1_9"/>
<keyword evidence="10" id="KW-0472">Membrane</keyword>
<dbReference type="OrthoDB" id="9790048at2"/>
<evidence type="ECO:0000259" key="11">
    <source>
        <dbReference type="Pfam" id="PF12849"/>
    </source>
</evidence>
<evidence type="ECO:0000256" key="2">
    <source>
        <dbReference type="ARBA" id="ARBA00004193"/>
    </source>
</evidence>
<dbReference type="InterPro" id="IPR050811">
    <property type="entry name" value="Phosphate_ABC_transporter"/>
</dbReference>
<dbReference type="NCBIfam" id="TIGR02136">
    <property type="entry name" value="ptsS_2"/>
    <property type="match status" value="1"/>
</dbReference>
<accession>E4RJK9</accession>
<dbReference type="Pfam" id="PF12849">
    <property type="entry name" value="PBP_like_2"/>
    <property type="match status" value="1"/>
</dbReference>
<evidence type="ECO:0000256" key="4">
    <source>
        <dbReference type="ARBA" id="ARBA00011529"/>
    </source>
</evidence>
<dbReference type="GO" id="GO:0042301">
    <property type="term" value="F:phosphate ion binding"/>
    <property type="evidence" value="ECO:0007669"/>
    <property type="project" value="UniProtKB-UniRule"/>
</dbReference>
<comment type="subunit">
    <text evidence="4 10">The complex is composed of two ATP-binding proteins (PstB), two transmembrane proteins (PstC and PstA) and a solute-binding protein (PstS).</text>
</comment>
<comment type="similarity">
    <text evidence="3 10">Belongs to the PstS family.</text>
</comment>
<gene>
    <name evidence="12" type="ordered locus">Halsa_2012</name>
</gene>
<dbReference type="AlphaFoldDB" id="E4RJK9"/>
<dbReference type="GO" id="GO:0005886">
    <property type="term" value="C:plasma membrane"/>
    <property type="evidence" value="ECO:0007669"/>
    <property type="project" value="UniProtKB-SubCell"/>
</dbReference>
<comment type="function">
    <text evidence="1">Part of the ABC transporter complex PstSACB involved in phosphate import.</text>
</comment>
<evidence type="ECO:0000256" key="8">
    <source>
        <dbReference type="ARBA" id="ARBA00023139"/>
    </source>
</evidence>
<dbReference type="InterPro" id="IPR024370">
    <property type="entry name" value="PBP_domain"/>
</dbReference>
<dbReference type="Gene3D" id="3.40.190.10">
    <property type="entry name" value="Periplasmic binding protein-like II"/>
    <property type="match status" value="2"/>
</dbReference>
<evidence type="ECO:0000313" key="13">
    <source>
        <dbReference type="Proteomes" id="UP000007434"/>
    </source>
</evidence>
<keyword evidence="9 10" id="KW-0449">Lipoprotein</keyword>
<keyword evidence="10" id="KW-1003">Cell membrane</keyword>
<dbReference type="RefSeq" id="WP_013406497.1">
    <property type="nucleotide sequence ID" value="NC_014654.1"/>
</dbReference>
<dbReference type="InterPro" id="IPR011862">
    <property type="entry name" value="Phos-bd"/>
</dbReference>
<proteinExistence type="inferred from homology"/>